<feature type="compositionally biased region" description="Basic and acidic residues" evidence="1">
    <location>
        <begin position="13"/>
        <end position="23"/>
    </location>
</feature>
<evidence type="ECO:0000256" key="2">
    <source>
        <dbReference type="SAM" id="Phobius"/>
    </source>
</evidence>
<evidence type="ECO:0000313" key="4">
    <source>
        <dbReference type="Proteomes" id="UP000727490"/>
    </source>
</evidence>
<feature type="transmembrane region" description="Helical" evidence="2">
    <location>
        <begin position="67"/>
        <end position="85"/>
    </location>
</feature>
<keyword evidence="2" id="KW-1133">Transmembrane helix</keyword>
<feature type="region of interest" description="Disordered" evidence="1">
    <location>
        <begin position="1"/>
        <end position="36"/>
    </location>
</feature>
<dbReference type="Proteomes" id="UP000727490">
    <property type="component" value="Unassembled WGS sequence"/>
</dbReference>
<evidence type="ECO:0000313" key="3">
    <source>
        <dbReference type="EMBL" id="MBW3467880.1"/>
    </source>
</evidence>
<accession>A0A951IVF4</accession>
<gene>
    <name evidence="3" type="ORF">EGN73_08620</name>
</gene>
<protein>
    <submittedName>
        <fullName evidence="3">Uncharacterized protein</fullName>
    </submittedName>
</protein>
<sequence length="86" mass="9831">MTGGIGFSGQGKESFKQNRDLRIARPGLKDNPYAPHKKVSTKEANSKFDELKAWKKEEEKHKKHIKIMVYLGFFLLLITVLVLAVM</sequence>
<comment type="caution">
    <text evidence="3">The sequence shown here is derived from an EMBL/GenBank/DDBJ whole genome shotgun (WGS) entry which is preliminary data.</text>
</comment>
<dbReference type="EMBL" id="RPHB01000003">
    <property type="protein sequence ID" value="MBW3467880.1"/>
    <property type="molecule type" value="Genomic_DNA"/>
</dbReference>
<keyword evidence="2" id="KW-0472">Membrane</keyword>
<reference evidence="3 4" key="1">
    <citation type="journal article" date="2020" name="Syst. Appl. Microbiol.">
        <title>Arthrospiribacter ruber gen. nov., sp. nov., a novel bacterium isolated from Arthrospira cultures.</title>
        <authorList>
            <person name="Waleron M."/>
            <person name="Misztak A."/>
            <person name="Waleron M.M."/>
            <person name="Furmaniak M."/>
            <person name="Mrozik A."/>
            <person name="Waleron K."/>
        </authorList>
    </citation>
    <scope>NUCLEOTIDE SEQUENCE [LARGE SCALE GENOMIC DNA]</scope>
    <source>
        <strain evidence="3 4">DPMB0001</strain>
    </source>
</reference>
<keyword evidence="4" id="KW-1185">Reference proteome</keyword>
<organism evidence="3 4">
    <name type="scientific">Arthrospiribacter ruber</name>
    <dbReference type="NCBI Taxonomy" id="2487934"/>
    <lineage>
        <taxon>Bacteria</taxon>
        <taxon>Pseudomonadati</taxon>
        <taxon>Bacteroidota</taxon>
        <taxon>Cytophagia</taxon>
        <taxon>Cytophagales</taxon>
        <taxon>Cyclobacteriaceae</taxon>
        <taxon>Arthrospiribacter</taxon>
    </lineage>
</organism>
<evidence type="ECO:0000256" key="1">
    <source>
        <dbReference type="SAM" id="MobiDB-lite"/>
    </source>
</evidence>
<dbReference type="RefSeq" id="WP_219288342.1">
    <property type="nucleotide sequence ID" value="NZ_RPHB01000003.1"/>
</dbReference>
<dbReference type="AlphaFoldDB" id="A0A951IVF4"/>
<name>A0A951IVF4_9BACT</name>
<proteinExistence type="predicted"/>
<keyword evidence="2" id="KW-0812">Transmembrane</keyword>